<dbReference type="Pfam" id="PF25298">
    <property type="entry name" value="Baculo_FP_2nd"/>
    <property type="match status" value="1"/>
</dbReference>
<evidence type="ECO:0000313" key="2">
    <source>
        <dbReference type="Proteomes" id="UP000694846"/>
    </source>
</evidence>
<evidence type="ECO:0000259" key="1">
    <source>
        <dbReference type="Pfam" id="PF25298"/>
    </source>
</evidence>
<name>A0A8B8GIZ4_9HEMI</name>
<reference evidence="3" key="1">
    <citation type="submission" date="2025-08" db="UniProtKB">
        <authorList>
            <consortium name="RefSeq"/>
        </authorList>
    </citation>
    <scope>IDENTIFICATION</scope>
    <source>
        <tissue evidence="3">Whole body</tissue>
    </source>
</reference>
<dbReference type="RefSeq" id="XP_025422472.1">
    <property type="nucleotide sequence ID" value="XM_025566687.1"/>
</dbReference>
<evidence type="ECO:0000313" key="3">
    <source>
        <dbReference type="RefSeq" id="XP_025422472.1"/>
    </source>
</evidence>
<sequence length="103" mass="11947">MRNDLKSNIIVIFNNNKKEELIKAFKTQCKIKPIIATDLYSNFDPTRIYLNDQLSMENKKILWATKQVASKYCYKYVWSNSIGVFLKKKEGDTGTRSCSLVVT</sequence>
<feature type="domain" description="FP protein C-terminal" evidence="1">
    <location>
        <begin position="57"/>
        <end position="92"/>
    </location>
</feature>
<dbReference type="OrthoDB" id="6625804at2759"/>
<accession>A0A8B8GIZ4</accession>
<dbReference type="Proteomes" id="UP000694846">
    <property type="component" value="Unplaced"/>
</dbReference>
<protein>
    <submittedName>
        <fullName evidence="3">Uncharacterized protein LOC112692123</fullName>
    </submittedName>
</protein>
<dbReference type="AlphaFoldDB" id="A0A8B8GIZ4"/>
<proteinExistence type="predicted"/>
<organism evidence="2 3">
    <name type="scientific">Sipha flava</name>
    <name type="common">yellow sugarcane aphid</name>
    <dbReference type="NCBI Taxonomy" id="143950"/>
    <lineage>
        <taxon>Eukaryota</taxon>
        <taxon>Metazoa</taxon>
        <taxon>Ecdysozoa</taxon>
        <taxon>Arthropoda</taxon>
        <taxon>Hexapoda</taxon>
        <taxon>Insecta</taxon>
        <taxon>Pterygota</taxon>
        <taxon>Neoptera</taxon>
        <taxon>Paraneoptera</taxon>
        <taxon>Hemiptera</taxon>
        <taxon>Sternorrhyncha</taxon>
        <taxon>Aphidomorpha</taxon>
        <taxon>Aphidoidea</taxon>
        <taxon>Aphididae</taxon>
        <taxon>Sipha</taxon>
    </lineage>
</organism>
<dbReference type="InterPro" id="IPR057251">
    <property type="entry name" value="FP_C"/>
</dbReference>
<keyword evidence="2" id="KW-1185">Reference proteome</keyword>
<gene>
    <name evidence="3" type="primary">LOC112692123</name>
</gene>
<dbReference type="GeneID" id="112692123"/>